<gene>
    <name evidence="3" type="ORF">HRI_003317000</name>
</gene>
<dbReference type="InterPro" id="IPR040746">
    <property type="entry name" value="THO1_MOS11_C"/>
</dbReference>
<keyword evidence="4" id="KW-1185">Reference proteome</keyword>
<evidence type="ECO:0000313" key="4">
    <source>
        <dbReference type="Proteomes" id="UP001165190"/>
    </source>
</evidence>
<accession>A0A9W7IH09</accession>
<dbReference type="PANTHER" id="PTHR47701:SF2">
    <property type="entry name" value="PROTEIN MODIFIER OF SNC1 11"/>
    <property type="match status" value="1"/>
</dbReference>
<evidence type="ECO:0000256" key="1">
    <source>
        <dbReference type="SAM" id="MobiDB-lite"/>
    </source>
</evidence>
<name>A0A9W7IH09_HIBTR</name>
<feature type="region of interest" description="Disordered" evidence="1">
    <location>
        <begin position="1"/>
        <end position="208"/>
    </location>
</feature>
<feature type="domain" description="THO1-MOS11 C-terminal" evidence="2">
    <location>
        <begin position="78"/>
        <end position="108"/>
    </location>
</feature>
<feature type="compositionally biased region" description="Basic and acidic residues" evidence="1">
    <location>
        <begin position="96"/>
        <end position="106"/>
    </location>
</feature>
<protein>
    <submittedName>
        <fullName evidence="3">Modifier of snc1, 11</fullName>
    </submittedName>
</protein>
<sequence length="208" mass="21925">MASTTDKPGASTAADSSAEANPTKTVDASSPSTDKSDPPSDFTHLDADVFVNESEGSKTTGTDAGLVAGESGGPVNVIQKKIQRAERFGVPVQLSEQEKRNSRAERFGTAPSSNGSEASKQSEELKRKARAERFGIAAPSTPTDEDEKKKDRLARFAPYSKPDSVEEEKRKARAIRFSNPSSSSLSQVNGKGNVEPEAPIAGKAGGEI</sequence>
<reference evidence="3" key="1">
    <citation type="submission" date="2023-05" db="EMBL/GenBank/DDBJ databases">
        <title>Genome and transcriptome analyses reveal genes involved in the formation of fine ridges on petal epidermal cells in Hibiscus trionum.</title>
        <authorList>
            <person name="Koshimizu S."/>
            <person name="Masuda S."/>
            <person name="Ishii T."/>
            <person name="Shirasu K."/>
            <person name="Hoshino A."/>
            <person name="Arita M."/>
        </authorList>
    </citation>
    <scope>NUCLEOTIDE SEQUENCE</scope>
    <source>
        <strain evidence="3">Hamamatsu line</strain>
    </source>
</reference>
<proteinExistence type="predicted"/>
<dbReference type="PANTHER" id="PTHR47701">
    <property type="entry name" value="PROTEIN MODIFIER OF SNC1 11"/>
    <property type="match status" value="1"/>
</dbReference>
<dbReference type="EMBL" id="BSYR01000028">
    <property type="protein sequence ID" value="GMI96477.1"/>
    <property type="molecule type" value="Genomic_DNA"/>
</dbReference>
<organism evidence="3 4">
    <name type="scientific">Hibiscus trionum</name>
    <name type="common">Flower of an hour</name>
    <dbReference type="NCBI Taxonomy" id="183268"/>
    <lineage>
        <taxon>Eukaryota</taxon>
        <taxon>Viridiplantae</taxon>
        <taxon>Streptophyta</taxon>
        <taxon>Embryophyta</taxon>
        <taxon>Tracheophyta</taxon>
        <taxon>Spermatophyta</taxon>
        <taxon>Magnoliopsida</taxon>
        <taxon>eudicotyledons</taxon>
        <taxon>Gunneridae</taxon>
        <taxon>Pentapetalae</taxon>
        <taxon>rosids</taxon>
        <taxon>malvids</taxon>
        <taxon>Malvales</taxon>
        <taxon>Malvaceae</taxon>
        <taxon>Malvoideae</taxon>
        <taxon>Hibiscus</taxon>
    </lineage>
</organism>
<feature type="compositionally biased region" description="Polar residues" evidence="1">
    <location>
        <begin position="13"/>
        <end position="28"/>
    </location>
</feature>
<dbReference type="OrthoDB" id="5837849at2759"/>
<dbReference type="InterPro" id="IPR044209">
    <property type="entry name" value="MOS11"/>
</dbReference>
<comment type="caution">
    <text evidence="3">The sequence shown here is derived from an EMBL/GenBank/DDBJ whole genome shotgun (WGS) entry which is preliminary data.</text>
</comment>
<dbReference type="GO" id="GO:0016973">
    <property type="term" value="P:poly(A)+ mRNA export from nucleus"/>
    <property type="evidence" value="ECO:0007669"/>
    <property type="project" value="InterPro"/>
</dbReference>
<dbReference type="Proteomes" id="UP001165190">
    <property type="component" value="Unassembled WGS sequence"/>
</dbReference>
<feature type="compositionally biased region" description="Polar residues" evidence="1">
    <location>
        <begin position="110"/>
        <end position="119"/>
    </location>
</feature>
<evidence type="ECO:0000313" key="3">
    <source>
        <dbReference type="EMBL" id="GMI96477.1"/>
    </source>
</evidence>
<dbReference type="GO" id="GO:0005634">
    <property type="term" value="C:nucleus"/>
    <property type="evidence" value="ECO:0007669"/>
    <property type="project" value="TreeGrafter"/>
</dbReference>
<dbReference type="Pfam" id="PF18592">
    <property type="entry name" value="Tho1_MOS11_C"/>
    <property type="match status" value="1"/>
</dbReference>
<feature type="compositionally biased region" description="Basic and acidic residues" evidence="1">
    <location>
        <begin position="34"/>
        <end position="47"/>
    </location>
</feature>
<evidence type="ECO:0000259" key="2">
    <source>
        <dbReference type="Pfam" id="PF18592"/>
    </source>
</evidence>
<dbReference type="AlphaFoldDB" id="A0A9W7IH09"/>